<dbReference type="EMBL" id="AP024956">
    <property type="protein sequence ID" value="BCZ80989.1"/>
    <property type="molecule type" value="Genomic_DNA"/>
</dbReference>
<sequence length="78" mass="8543">MLMSAMMQSRQAQAAQRFVEATRNVDLAFRAVRADPEDAASTAGHAAAVAQLDRALDELARAQALFDSVVRIDARRRN</sequence>
<keyword evidence="2" id="KW-1185">Reference proteome</keyword>
<proteinExistence type="predicted"/>
<evidence type="ECO:0000313" key="1">
    <source>
        <dbReference type="EMBL" id="BCZ80989.1"/>
    </source>
</evidence>
<protein>
    <submittedName>
        <fullName evidence="1">Uncharacterized protein</fullName>
    </submittedName>
</protein>
<reference evidence="1 2" key="1">
    <citation type="journal article" date="2022" name="Front. Microbiol.">
        <title>Identification and characterization of a novel class of self-sufficient cytochrome P450 hydroxylase involved in cyclohexanecarboxylate degradation in Paraburkholderia terrae strain KU-64.</title>
        <authorList>
            <person name="Yamamoto T."/>
            <person name="Hasegawa Y."/>
            <person name="Iwaki H."/>
        </authorList>
    </citation>
    <scope>NUCLEOTIDE SEQUENCE [LARGE SCALE GENOMIC DNA]</scope>
    <source>
        <strain evidence="1 2">KU-64</strain>
    </source>
</reference>
<gene>
    <name evidence="1" type="ORF">PTKU64_46640</name>
</gene>
<accession>A0ABM7TRH5</accession>
<dbReference type="Proteomes" id="UP001319874">
    <property type="component" value="Chromosome 2"/>
</dbReference>
<name>A0ABM7TRH5_9BURK</name>
<evidence type="ECO:0000313" key="2">
    <source>
        <dbReference type="Proteomes" id="UP001319874"/>
    </source>
</evidence>
<organism evidence="1 2">
    <name type="scientific">Paraburkholderia terrae</name>
    <dbReference type="NCBI Taxonomy" id="311230"/>
    <lineage>
        <taxon>Bacteria</taxon>
        <taxon>Pseudomonadati</taxon>
        <taxon>Pseudomonadota</taxon>
        <taxon>Betaproteobacteria</taxon>
        <taxon>Burkholderiales</taxon>
        <taxon>Burkholderiaceae</taxon>
        <taxon>Paraburkholderia</taxon>
    </lineage>
</organism>